<evidence type="ECO:0000313" key="3">
    <source>
        <dbReference type="EMBL" id="CAF4332506.1"/>
    </source>
</evidence>
<dbReference type="AlphaFoldDB" id="A0A815QFI4"/>
<sequence length="352" mass="41255">MLGISERSIFNLKTEMKRLNEQIQLEQKKEEEQKKENEEKQKKQEEEKKQLLSTIRLRSQSMDAAVVSDVPSSWDQLSSYRKSKRKWEPSIPRAKSSLKREHSGRSSIVLSEQAESAIRYNFHAMLAEKVYPTCSSLLDRLLHTHEDFPIRSVTTLWRHMRRLEFYKSTPKIPVLLDDVPFVARRAFYFPCLTELRESDAFIYFHDETWLNAGEEKRSIWIDEKGESRLPKHDGKGKRIAISAMIGVQGFVEPFDVWTCDRNHAMNSEHFHKWIGDAAGRLRINHGAGSTIAIIIDNATWHNVLCDHTKPSKRAWRKDQLQQWLDNHRIQWVPRSSKAELLQLAFENVPPKR</sequence>
<organism evidence="2 4">
    <name type="scientific">Didymodactylos carnosus</name>
    <dbReference type="NCBI Taxonomy" id="1234261"/>
    <lineage>
        <taxon>Eukaryota</taxon>
        <taxon>Metazoa</taxon>
        <taxon>Spiralia</taxon>
        <taxon>Gnathifera</taxon>
        <taxon>Rotifera</taxon>
        <taxon>Eurotatoria</taxon>
        <taxon>Bdelloidea</taxon>
        <taxon>Philodinida</taxon>
        <taxon>Philodinidae</taxon>
        <taxon>Didymodactylos</taxon>
    </lineage>
</organism>
<dbReference type="GO" id="GO:0003676">
    <property type="term" value="F:nucleic acid binding"/>
    <property type="evidence" value="ECO:0007669"/>
    <property type="project" value="InterPro"/>
</dbReference>
<feature type="non-terminal residue" evidence="2">
    <location>
        <position position="352"/>
    </location>
</feature>
<dbReference type="Proteomes" id="UP000681722">
    <property type="component" value="Unassembled WGS sequence"/>
</dbReference>
<protein>
    <submittedName>
        <fullName evidence="2">Uncharacterized protein</fullName>
    </submittedName>
</protein>
<evidence type="ECO:0000313" key="2">
    <source>
        <dbReference type="EMBL" id="CAF1462596.1"/>
    </source>
</evidence>
<dbReference type="InterPro" id="IPR036397">
    <property type="entry name" value="RNaseH_sf"/>
</dbReference>
<dbReference type="PANTHER" id="PTHR33939:SF1">
    <property type="entry name" value="DUF4371 DOMAIN-CONTAINING PROTEIN"/>
    <property type="match status" value="1"/>
</dbReference>
<proteinExistence type="predicted"/>
<dbReference type="Gene3D" id="3.30.420.10">
    <property type="entry name" value="Ribonuclease H-like superfamily/Ribonuclease H"/>
    <property type="match status" value="1"/>
</dbReference>
<dbReference type="PANTHER" id="PTHR33939">
    <property type="entry name" value="PROTEIN CBG22215"/>
    <property type="match status" value="1"/>
</dbReference>
<reference evidence="2" key="1">
    <citation type="submission" date="2021-02" db="EMBL/GenBank/DDBJ databases">
        <authorList>
            <person name="Nowell W R."/>
        </authorList>
    </citation>
    <scope>NUCLEOTIDE SEQUENCE</scope>
</reference>
<dbReference type="EMBL" id="CAJOBC010085546">
    <property type="protein sequence ID" value="CAF4332506.1"/>
    <property type="molecule type" value="Genomic_DNA"/>
</dbReference>
<name>A0A815QFI4_9BILA</name>
<keyword evidence="4" id="KW-1185">Reference proteome</keyword>
<feature type="region of interest" description="Disordered" evidence="1">
    <location>
        <begin position="24"/>
        <end position="51"/>
    </location>
</feature>
<feature type="compositionally biased region" description="Basic and acidic residues" evidence="1">
    <location>
        <begin position="24"/>
        <end position="50"/>
    </location>
</feature>
<evidence type="ECO:0000256" key="1">
    <source>
        <dbReference type="SAM" id="MobiDB-lite"/>
    </source>
</evidence>
<accession>A0A815QFI4</accession>
<gene>
    <name evidence="2" type="ORF">GPM918_LOCUS35144</name>
    <name evidence="3" type="ORF">SRO942_LOCUS35858</name>
</gene>
<comment type="caution">
    <text evidence="2">The sequence shown here is derived from an EMBL/GenBank/DDBJ whole genome shotgun (WGS) entry which is preliminary data.</text>
</comment>
<evidence type="ECO:0000313" key="4">
    <source>
        <dbReference type="Proteomes" id="UP000663829"/>
    </source>
</evidence>
<dbReference type="EMBL" id="CAJNOQ010020087">
    <property type="protein sequence ID" value="CAF1462596.1"/>
    <property type="molecule type" value="Genomic_DNA"/>
</dbReference>
<dbReference type="Proteomes" id="UP000663829">
    <property type="component" value="Unassembled WGS sequence"/>
</dbReference>
<dbReference type="OrthoDB" id="10048767at2759"/>